<organism evidence="2">
    <name type="scientific">Oryza nivara</name>
    <name type="common">Indian wild rice</name>
    <name type="synonym">Oryza sativa f. spontanea</name>
    <dbReference type="NCBI Taxonomy" id="4536"/>
    <lineage>
        <taxon>Eukaryota</taxon>
        <taxon>Viridiplantae</taxon>
        <taxon>Streptophyta</taxon>
        <taxon>Embryophyta</taxon>
        <taxon>Tracheophyta</taxon>
        <taxon>Spermatophyta</taxon>
        <taxon>Magnoliopsida</taxon>
        <taxon>Liliopsida</taxon>
        <taxon>Poales</taxon>
        <taxon>Poaceae</taxon>
        <taxon>BOP clade</taxon>
        <taxon>Oryzoideae</taxon>
        <taxon>Oryzeae</taxon>
        <taxon>Oryzinae</taxon>
        <taxon>Oryza</taxon>
    </lineage>
</organism>
<evidence type="ECO:0000313" key="3">
    <source>
        <dbReference type="Proteomes" id="UP000006591"/>
    </source>
</evidence>
<feature type="region of interest" description="Disordered" evidence="1">
    <location>
        <begin position="1"/>
        <end position="157"/>
    </location>
</feature>
<name>A0A0E0IQY9_ORYNI</name>
<evidence type="ECO:0000313" key="2">
    <source>
        <dbReference type="EnsemblPlants" id="ONIVA10G06430.1"/>
    </source>
</evidence>
<keyword evidence="3" id="KW-1185">Reference proteome</keyword>
<dbReference type="Proteomes" id="UP000006591">
    <property type="component" value="Chromosome 10"/>
</dbReference>
<feature type="compositionally biased region" description="Basic residues" evidence="1">
    <location>
        <begin position="96"/>
        <end position="110"/>
    </location>
</feature>
<proteinExistence type="predicted"/>
<accession>A0A0E0IQY9</accession>
<evidence type="ECO:0000256" key="1">
    <source>
        <dbReference type="SAM" id="MobiDB-lite"/>
    </source>
</evidence>
<feature type="compositionally biased region" description="Pro residues" evidence="1">
    <location>
        <begin position="67"/>
        <end position="93"/>
    </location>
</feature>
<sequence length="157" mass="16217">MPRFAAGLLPSAADSSLRRSPLHHPALSPLLPPSPNPNLIRSAAAGTADPRSVARLHSAAAASKTSSPPPPSATTPPQPPSAPTPRCPTPPGPSSTRRRCGHRPRPHRRLAPTAPPHRAARVLPILAAAGPAPPGGGRRWRHRPARRDGGGAKALLN</sequence>
<dbReference type="AlphaFoldDB" id="A0A0E0IQY9"/>
<dbReference type="EnsemblPlants" id="ONIVA10G06430.1">
    <property type="protein sequence ID" value="ONIVA10G06430.1"/>
    <property type="gene ID" value="ONIVA10G06430"/>
</dbReference>
<dbReference type="Gramene" id="ONIVA10G06430.1">
    <property type="protein sequence ID" value="ONIVA10G06430.1"/>
    <property type="gene ID" value="ONIVA10G06430"/>
</dbReference>
<dbReference type="HOGENOM" id="CLU_1680723_0_0_1"/>
<reference evidence="2" key="1">
    <citation type="submission" date="2015-04" db="UniProtKB">
        <authorList>
            <consortium name="EnsemblPlants"/>
        </authorList>
    </citation>
    <scope>IDENTIFICATION</scope>
    <source>
        <strain evidence="2">SL10</strain>
    </source>
</reference>
<protein>
    <submittedName>
        <fullName evidence="2">Uncharacterized protein</fullName>
    </submittedName>
</protein>
<reference evidence="2" key="2">
    <citation type="submission" date="2018-04" db="EMBL/GenBank/DDBJ databases">
        <title>OnivRS2 (Oryza nivara Reference Sequence Version 2).</title>
        <authorList>
            <person name="Zhang J."/>
            <person name="Kudrna D."/>
            <person name="Lee S."/>
            <person name="Talag J."/>
            <person name="Rajasekar S."/>
            <person name="Welchert J."/>
            <person name="Hsing Y.-I."/>
            <person name="Wing R.A."/>
        </authorList>
    </citation>
    <scope>NUCLEOTIDE SEQUENCE [LARGE SCALE GENOMIC DNA]</scope>
</reference>